<name>A0A9D7XD89_9BACT</name>
<dbReference type="PANTHER" id="PTHR42852:SF17">
    <property type="entry name" value="THIOREDOXIN-LIKE PROTEIN HI_1115"/>
    <property type="match status" value="1"/>
</dbReference>
<proteinExistence type="predicted"/>
<dbReference type="CDD" id="cd02966">
    <property type="entry name" value="TlpA_like_family"/>
    <property type="match status" value="1"/>
</dbReference>
<sequence length="165" mass="19270">MPIKFLLLLFCVFKVQLTVSQNISRENIPIVDTKTLFSLIDKQDDTLRVFNFWATWCKPCVQELPYFEELNQDQKNKKFILYLVSLDFKTSIDKKIKPFILKKKLLSKVLVFDGGNPNDWIDRIDPNWSGSIPASLVSLNGKKIFEEGEFENLQSLNAFIKKIYK</sequence>
<dbReference type="AlphaFoldDB" id="A0A9D7XD89"/>
<dbReference type="SUPFAM" id="SSF52833">
    <property type="entry name" value="Thioredoxin-like"/>
    <property type="match status" value="1"/>
</dbReference>
<dbReference type="Pfam" id="PF00578">
    <property type="entry name" value="AhpC-TSA"/>
    <property type="match status" value="1"/>
</dbReference>
<dbReference type="GO" id="GO:0016491">
    <property type="term" value="F:oxidoreductase activity"/>
    <property type="evidence" value="ECO:0007669"/>
    <property type="project" value="InterPro"/>
</dbReference>
<accession>A0A9D7XD89</accession>
<dbReference type="Gene3D" id="3.40.30.10">
    <property type="entry name" value="Glutaredoxin"/>
    <property type="match status" value="1"/>
</dbReference>
<evidence type="ECO:0000313" key="2">
    <source>
        <dbReference type="EMBL" id="MBK9716380.1"/>
    </source>
</evidence>
<dbReference type="InterPro" id="IPR036249">
    <property type="entry name" value="Thioredoxin-like_sf"/>
</dbReference>
<dbReference type="InterPro" id="IPR013766">
    <property type="entry name" value="Thioredoxin_domain"/>
</dbReference>
<dbReference type="EMBL" id="JADKFW010000004">
    <property type="protein sequence ID" value="MBK9716380.1"/>
    <property type="molecule type" value="Genomic_DNA"/>
</dbReference>
<feature type="domain" description="Thioredoxin" evidence="1">
    <location>
        <begin position="17"/>
        <end position="161"/>
    </location>
</feature>
<dbReference type="GO" id="GO:0016209">
    <property type="term" value="F:antioxidant activity"/>
    <property type="evidence" value="ECO:0007669"/>
    <property type="project" value="InterPro"/>
</dbReference>
<evidence type="ECO:0000259" key="1">
    <source>
        <dbReference type="PROSITE" id="PS51352"/>
    </source>
</evidence>
<dbReference type="InterPro" id="IPR000866">
    <property type="entry name" value="AhpC/TSA"/>
</dbReference>
<comment type="caution">
    <text evidence="2">The sequence shown here is derived from an EMBL/GenBank/DDBJ whole genome shotgun (WGS) entry which is preliminary data.</text>
</comment>
<organism evidence="2 3">
    <name type="scientific">Candidatus Defluviibacterium haderslevense</name>
    <dbReference type="NCBI Taxonomy" id="2981993"/>
    <lineage>
        <taxon>Bacteria</taxon>
        <taxon>Pseudomonadati</taxon>
        <taxon>Bacteroidota</taxon>
        <taxon>Saprospiria</taxon>
        <taxon>Saprospirales</taxon>
        <taxon>Saprospiraceae</taxon>
        <taxon>Candidatus Defluviibacterium</taxon>
    </lineage>
</organism>
<protein>
    <submittedName>
        <fullName evidence="2">TlpA family protein disulfide reductase</fullName>
    </submittedName>
</protein>
<dbReference type="InterPro" id="IPR050553">
    <property type="entry name" value="Thioredoxin_ResA/DsbE_sf"/>
</dbReference>
<evidence type="ECO:0000313" key="3">
    <source>
        <dbReference type="Proteomes" id="UP000808349"/>
    </source>
</evidence>
<dbReference type="Proteomes" id="UP000808349">
    <property type="component" value="Unassembled WGS sequence"/>
</dbReference>
<gene>
    <name evidence="2" type="ORF">IPO85_02425</name>
</gene>
<dbReference type="PROSITE" id="PS51352">
    <property type="entry name" value="THIOREDOXIN_2"/>
    <property type="match status" value="1"/>
</dbReference>
<reference evidence="2 3" key="1">
    <citation type="submission" date="2020-10" db="EMBL/GenBank/DDBJ databases">
        <title>Connecting structure to function with the recovery of over 1000 high-quality activated sludge metagenome-assembled genomes encoding full-length rRNA genes using long-read sequencing.</title>
        <authorList>
            <person name="Singleton C.M."/>
            <person name="Petriglieri F."/>
            <person name="Kristensen J.M."/>
            <person name="Kirkegaard R.H."/>
            <person name="Michaelsen T.Y."/>
            <person name="Andersen M.H."/>
            <person name="Karst S.M."/>
            <person name="Dueholm M.S."/>
            <person name="Nielsen P.H."/>
            <person name="Albertsen M."/>
        </authorList>
    </citation>
    <scope>NUCLEOTIDE SEQUENCE [LARGE SCALE GENOMIC DNA]</scope>
    <source>
        <strain evidence="2">Ribe_18-Q3-R11-54_BAT3C.373</strain>
    </source>
</reference>
<dbReference type="PANTHER" id="PTHR42852">
    <property type="entry name" value="THIOL:DISULFIDE INTERCHANGE PROTEIN DSBE"/>
    <property type="match status" value="1"/>
</dbReference>